<sequence>MQSIEYKRLPKHIGIIPDGNRRWATHNNKDKHEGYQFGINPGVALYEKCLGLGIQELTFYGFTQDNAKRPKVQTQAFQTACVDAVMALTHKDANISVIGNTHSKVFPDELIDFANKRVPFGKGLMNINFLINYGWQWDLEYASSNKNEKHFYDKIASSDISRMDLIIRWGGRRRLSGFLPVQSVYSDFYIVDELWPDYQDDHLYQALDWYQSQDVTLGG</sequence>
<protein>
    <submittedName>
        <fullName evidence="3">Undecaprenyl diphosphate synthase</fullName>
    </submittedName>
</protein>
<keyword evidence="4" id="KW-1185">Reference proteome</keyword>
<dbReference type="RefSeq" id="WP_132281420.1">
    <property type="nucleotide sequence ID" value="NZ_SMGQ01000011.1"/>
</dbReference>
<organism evidence="3 4">
    <name type="scientific">Natranaerovirga hydrolytica</name>
    <dbReference type="NCBI Taxonomy" id="680378"/>
    <lineage>
        <taxon>Bacteria</taxon>
        <taxon>Bacillati</taxon>
        <taxon>Bacillota</taxon>
        <taxon>Clostridia</taxon>
        <taxon>Lachnospirales</taxon>
        <taxon>Natranaerovirgaceae</taxon>
        <taxon>Natranaerovirga</taxon>
    </lineage>
</organism>
<dbReference type="CDD" id="cd00475">
    <property type="entry name" value="Cis_IPPS"/>
    <property type="match status" value="1"/>
</dbReference>
<dbReference type="Proteomes" id="UP000294545">
    <property type="component" value="Unassembled WGS sequence"/>
</dbReference>
<dbReference type="AlphaFoldDB" id="A0A4R1MZ83"/>
<dbReference type="EMBL" id="SMGQ01000011">
    <property type="protein sequence ID" value="TCK98576.1"/>
    <property type="molecule type" value="Genomic_DNA"/>
</dbReference>
<comment type="similarity">
    <text evidence="2">Belongs to the UPP synthase family. Z-FPP synthase subfamily.</text>
</comment>
<dbReference type="PANTHER" id="PTHR10291">
    <property type="entry name" value="DEHYDRODOLICHYL DIPHOSPHATE SYNTHASE FAMILY MEMBER"/>
    <property type="match status" value="1"/>
</dbReference>
<dbReference type="SUPFAM" id="SSF64005">
    <property type="entry name" value="Undecaprenyl diphosphate synthase"/>
    <property type="match status" value="1"/>
</dbReference>
<dbReference type="Pfam" id="PF01255">
    <property type="entry name" value="Prenyltransf"/>
    <property type="match status" value="1"/>
</dbReference>
<gene>
    <name evidence="3" type="ORF">EDC19_1007</name>
</gene>
<dbReference type="PANTHER" id="PTHR10291:SF43">
    <property type="entry name" value="DEHYDRODOLICHYL DIPHOSPHATE SYNTHASE COMPLEX SUBUNIT DHDDS"/>
    <property type="match status" value="1"/>
</dbReference>
<name>A0A4R1MZ83_9FIRM</name>
<comment type="caution">
    <text evidence="3">The sequence shown here is derived from an EMBL/GenBank/DDBJ whole genome shotgun (WGS) entry which is preliminary data.</text>
</comment>
<dbReference type="GO" id="GO:0016094">
    <property type="term" value="P:polyprenol biosynthetic process"/>
    <property type="evidence" value="ECO:0007669"/>
    <property type="project" value="TreeGrafter"/>
</dbReference>
<evidence type="ECO:0000313" key="4">
    <source>
        <dbReference type="Proteomes" id="UP000294545"/>
    </source>
</evidence>
<proteinExistence type="inferred from homology"/>
<dbReference type="InterPro" id="IPR001441">
    <property type="entry name" value="UPP_synth-like"/>
</dbReference>
<evidence type="ECO:0000256" key="2">
    <source>
        <dbReference type="ARBA" id="ARBA00038453"/>
    </source>
</evidence>
<evidence type="ECO:0000313" key="3">
    <source>
        <dbReference type="EMBL" id="TCK98576.1"/>
    </source>
</evidence>
<dbReference type="Gene3D" id="3.40.1180.10">
    <property type="entry name" value="Decaprenyl diphosphate synthase-like"/>
    <property type="match status" value="1"/>
</dbReference>
<dbReference type="OrthoDB" id="4191603at2"/>
<keyword evidence="1" id="KW-0808">Transferase</keyword>
<reference evidence="3 4" key="1">
    <citation type="submission" date="2019-03" db="EMBL/GenBank/DDBJ databases">
        <title>Genomic Encyclopedia of Type Strains, Phase IV (KMG-IV): sequencing the most valuable type-strain genomes for metagenomic binning, comparative biology and taxonomic classification.</title>
        <authorList>
            <person name="Goeker M."/>
        </authorList>
    </citation>
    <scope>NUCLEOTIDE SEQUENCE [LARGE SCALE GENOMIC DNA]</scope>
    <source>
        <strain evidence="3 4">DSM 24176</strain>
    </source>
</reference>
<dbReference type="InterPro" id="IPR036424">
    <property type="entry name" value="UPP_synth-like_sf"/>
</dbReference>
<evidence type="ECO:0000256" key="1">
    <source>
        <dbReference type="ARBA" id="ARBA00022679"/>
    </source>
</evidence>
<accession>A0A4R1MZ83</accession>
<dbReference type="GO" id="GO:0045547">
    <property type="term" value="F:ditrans,polycis-polyprenyl diphosphate synthase [(2E,6E)-farnesyl diphosphate specific] activity"/>
    <property type="evidence" value="ECO:0007669"/>
    <property type="project" value="TreeGrafter"/>
</dbReference>